<proteinExistence type="predicted"/>
<dbReference type="RefSeq" id="WP_377905379.1">
    <property type="nucleotide sequence ID" value="NZ_JBHRZS010000007.1"/>
</dbReference>
<dbReference type="EMBL" id="JBHRZS010000007">
    <property type="protein sequence ID" value="MFC3880199.1"/>
    <property type="molecule type" value="Genomic_DNA"/>
</dbReference>
<gene>
    <name evidence="1" type="ORF">ACFOSV_08430</name>
</gene>
<evidence type="ECO:0000313" key="2">
    <source>
        <dbReference type="Proteomes" id="UP001595805"/>
    </source>
</evidence>
<protein>
    <recommendedName>
        <fullName evidence="3">Outer membrane protein beta-barrel domain-containing protein</fullName>
    </recommendedName>
</protein>
<comment type="caution">
    <text evidence="1">The sequence shown here is derived from an EMBL/GenBank/DDBJ whole genome shotgun (WGS) entry which is preliminary data.</text>
</comment>
<sequence length="195" mass="21757">MKRISIIFFLVFPLVSFAQERGIGLRLGEPFSVTYKDFISDYVSFEAMIGSAGVNSSSYYLRDFENNPPEANSFHQSNSAKKGLSINARMAYHEDFTDAFGITQGYLLVYGGAGAQFRSNRVTYLYTVQTVNTGAVPKQEDRTNVDFGPEVFAGLEYYFDDVPLNVFVEGGIFLELLDRVGHLKGQGGIGVRYIF</sequence>
<organism evidence="1 2">
    <name type="scientific">Algoriphagus namhaensis</name>
    <dbReference type="NCBI Taxonomy" id="915353"/>
    <lineage>
        <taxon>Bacteria</taxon>
        <taxon>Pseudomonadati</taxon>
        <taxon>Bacteroidota</taxon>
        <taxon>Cytophagia</taxon>
        <taxon>Cytophagales</taxon>
        <taxon>Cyclobacteriaceae</taxon>
        <taxon>Algoriphagus</taxon>
    </lineage>
</organism>
<dbReference type="Proteomes" id="UP001595805">
    <property type="component" value="Unassembled WGS sequence"/>
</dbReference>
<reference evidence="2" key="1">
    <citation type="journal article" date="2019" name="Int. J. Syst. Evol. Microbiol.">
        <title>The Global Catalogue of Microorganisms (GCM) 10K type strain sequencing project: providing services to taxonomists for standard genome sequencing and annotation.</title>
        <authorList>
            <consortium name="The Broad Institute Genomics Platform"/>
            <consortium name="The Broad Institute Genome Sequencing Center for Infectious Disease"/>
            <person name="Wu L."/>
            <person name="Ma J."/>
        </authorList>
    </citation>
    <scope>NUCLEOTIDE SEQUENCE [LARGE SCALE GENOMIC DNA]</scope>
    <source>
        <strain evidence="2">CCUG 60523</strain>
    </source>
</reference>
<evidence type="ECO:0000313" key="1">
    <source>
        <dbReference type="EMBL" id="MFC3880199.1"/>
    </source>
</evidence>
<evidence type="ECO:0008006" key="3">
    <source>
        <dbReference type="Google" id="ProtNLM"/>
    </source>
</evidence>
<accession>A0ABV8ATX3</accession>
<name>A0ABV8ATX3_9BACT</name>
<keyword evidence="2" id="KW-1185">Reference proteome</keyword>